<organism evidence="1 2">
    <name type="scientific">Citrobacter freundii</name>
    <dbReference type="NCBI Taxonomy" id="546"/>
    <lineage>
        <taxon>Bacteria</taxon>
        <taxon>Pseudomonadati</taxon>
        <taxon>Pseudomonadota</taxon>
        <taxon>Gammaproteobacteria</taxon>
        <taxon>Enterobacterales</taxon>
        <taxon>Enterobacteriaceae</taxon>
        <taxon>Citrobacter</taxon>
        <taxon>Citrobacter freundii complex</taxon>
    </lineage>
</organism>
<evidence type="ECO:0000313" key="2">
    <source>
        <dbReference type="Proteomes" id="UP000019194"/>
    </source>
</evidence>
<reference evidence="1 2" key="1">
    <citation type="submission" date="2013-10" db="EMBL/GenBank/DDBJ databases">
        <title>Antibiotic resistance diversity of beta-lactamase producers in the General Hospital Vienna.</title>
        <authorList>
            <person name="Barisic I."/>
            <person name="Mitteregger D."/>
            <person name="Hirschl A.M."/>
            <person name="Noehammer C."/>
            <person name="Wiesinger-Mayr H."/>
        </authorList>
    </citation>
    <scope>NUCLEOTIDE SEQUENCE [LARGE SCALE GENOMIC DNA]</scope>
    <source>
        <strain evidence="1 2">ISC11</strain>
    </source>
</reference>
<name>A0A133L5T4_CITFR</name>
<accession>A0A133L5T4</accession>
<dbReference type="EMBL" id="CBWP010000037">
    <property type="protein sequence ID" value="CDL38068.1"/>
    <property type="molecule type" value="Genomic_DNA"/>
</dbReference>
<evidence type="ECO:0000313" key="1">
    <source>
        <dbReference type="EMBL" id="CDL38068.1"/>
    </source>
</evidence>
<protein>
    <submittedName>
        <fullName evidence="1">Uncharacterized protein</fullName>
    </submittedName>
</protein>
<dbReference type="AlphaFoldDB" id="A0A133L5T4"/>
<comment type="caution">
    <text evidence="1">The sequence shown here is derived from an EMBL/GenBank/DDBJ whole genome shotgun (WGS) entry which is preliminary data.</text>
</comment>
<dbReference type="Proteomes" id="UP000019194">
    <property type="component" value="Unassembled WGS sequence"/>
</dbReference>
<sequence length="58" mass="6883">MKWAETDFISMENKRFFHFINAFLSPNENVTESNEICAVAHTITYSLQKEIDNSRREK</sequence>
<proteinExistence type="predicted"/>